<name>A0ACB8URG6_9EURO</name>
<proteinExistence type="predicted"/>
<sequence>MDSLLTAVKTVDLGHRDADLLGTISGDANTSTTSSDERCTIDTPEEALRVLTSEPSEIQFLSALNFLDPTQVSKNRFDITVPEPPTVSIVNSLVSLAINHRWAAIEKEYKSSTKSRRARTAKAVVLRCLTSVGGIGALIANLRTLLDQLSGLREGEKASRHIVLRDNLSALSNVLHTPGLLFRIYQQIARVDHLAKRQLAWSQLMVFLASSRVLSTAAETLDAINDLDSLSSIRWIGDGKTYASWLGHSIVSMALSLDNSDTEAWRSLGKFTQRASSLGYLHDLSNALYSEFLLRPDTRADEFRTLMGLLDAHSQKRIFGSILHSLENSYLSSASKCDSILLADTHTGRAVGGVAAIVALIIDLLPALSAHLIQCLVKGVDSNIRGIMMRRALVSIFASRDDVLSDILNKATIFFGDELYIKHAPLKAQEANSQIILLIAGYLHRCNAAELATFTKSGTYLSAITHRIGASLPRSRFLGMAVGMGLSKLTDSPDKALKFQSDEMQTQDALWYINLITLHDKIGSPTDLVGFKCASLNPTEGSRSMEYTVQKAHIQPKSKLNTSRVINIEEVPDSAEDEDIYSYEKPDSDASDSEDDPTLIQRSKPSAPVYIRDLVSALRDTENPERYNLAIASAPNLIRRKTGFGTEIIENANDLALSLVSLQDKYDIANFHENHLEGLVALITALPNQMGHWMTHALFNIDLSLAHRSVILISLGVSARELAGFRDEDTKAIGLSEPSKPLFPSKKLPRHFDSIYSPSKEGFENISKRITQEILEPLALSATDTLTGPNIMKLQPLYSQATKKKQNRDEKLKQKQKHLSKDKREVLSNAFLLPLLREFDVMMYTMRSFGNQNPFLEPHLVCLFIQTVTLLFFTFGPYSPDVGLFTREILSLLITLHNLPVASEPIVLPAILSLLLTVLDINIISGSSAEERLVTNCAASVIELREWVEGVFERTPAEEERVRALSAGILVKLEETTSRYQGRLLGLDSKFQY</sequence>
<evidence type="ECO:0000313" key="1">
    <source>
        <dbReference type="EMBL" id="KAI2383551.1"/>
    </source>
</evidence>
<protein>
    <submittedName>
        <fullName evidence="1">Telomere binding protein</fullName>
    </submittedName>
</protein>
<accession>A0ACB8URG6</accession>
<gene>
    <name evidence="1" type="primary">TEL2</name>
    <name evidence="1" type="ORF">LOY88_005187</name>
</gene>
<organism evidence="1">
    <name type="scientific">Ophidiomyces ophidiicola</name>
    <dbReference type="NCBI Taxonomy" id="1387563"/>
    <lineage>
        <taxon>Eukaryota</taxon>
        <taxon>Fungi</taxon>
        <taxon>Dikarya</taxon>
        <taxon>Ascomycota</taxon>
        <taxon>Pezizomycotina</taxon>
        <taxon>Eurotiomycetes</taxon>
        <taxon>Eurotiomycetidae</taxon>
        <taxon>Onygenales</taxon>
        <taxon>Onygenaceae</taxon>
        <taxon>Ophidiomyces</taxon>
    </lineage>
</organism>
<reference evidence="1" key="1">
    <citation type="journal article" date="2022" name="bioRxiv">
        <title>Population genetic analysis of Ophidiomyces ophidiicola, the causative agent of snake fungal disease, indicates recent introductions to the USA.</title>
        <authorList>
            <person name="Ladner J.T."/>
            <person name="Palmer J.M."/>
            <person name="Ettinger C.L."/>
            <person name="Stajich J.E."/>
            <person name="Farrell T.M."/>
            <person name="Glorioso B.M."/>
            <person name="Lawson B."/>
            <person name="Price S.J."/>
            <person name="Stengle A.G."/>
            <person name="Grear D.A."/>
            <person name="Lorch J.M."/>
        </authorList>
    </citation>
    <scope>NUCLEOTIDE SEQUENCE</scope>
    <source>
        <strain evidence="1">NWHC 24266-5</strain>
    </source>
</reference>
<dbReference type="EMBL" id="JALBCA010000088">
    <property type="protein sequence ID" value="KAI2383551.1"/>
    <property type="molecule type" value="Genomic_DNA"/>
</dbReference>
<comment type="caution">
    <text evidence="1">The sequence shown here is derived from an EMBL/GenBank/DDBJ whole genome shotgun (WGS) entry which is preliminary data.</text>
</comment>